<dbReference type="EMBL" id="JBJYXY010000001">
    <property type="protein sequence ID" value="MFN2974812.1"/>
    <property type="molecule type" value="Genomic_DNA"/>
</dbReference>
<dbReference type="PANTHER" id="PTHR43312:SF1">
    <property type="entry name" value="NADP-DEPENDENT OXIDOREDUCTASE DOMAIN-CONTAINING PROTEIN"/>
    <property type="match status" value="1"/>
</dbReference>
<dbReference type="Proteomes" id="UP001634747">
    <property type="component" value="Unassembled WGS sequence"/>
</dbReference>
<accession>A0ABW9KI94</accession>
<gene>
    <name evidence="2" type="ORF">ACK2TP_03475</name>
</gene>
<name>A0ABW9KI94_9BACT</name>
<dbReference type="InterPro" id="IPR036812">
    <property type="entry name" value="NAD(P)_OxRdtase_dom_sf"/>
</dbReference>
<sequence length="335" mass="36279">MQTLALPGTGQQTTRLGFGCSGIAGGTDRRHSLLLLETAFDAGIRHFDCAPMYGFGTAEGVLGEFLQRHPGCVTVTTKFGLLPGRQHSPARIARSVARRASRVLGGSKSSQRFAEPLRKARFNGEAAARALATSLRQLRAEHINLYLLHEATSDDLRDESLLHFLQEQVRQGSIGAFGVGSARSELNALQSQQPHYCAVVQSEWCPGEPATVADGSFRITHRGLQGSWQDIYRRLVQSPRTLSAWSIAVGIDLAEQAVWPRLLLRACLAVNPSTLVLFSTRSPSHLLANVAAAQDSSLTRPATCLHRLLQSNRGDLLTIVDSRQATVSLASGRTP</sequence>
<reference evidence="2 3" key="1">
    <citation type="submission" date="2024-12" db="EMBL/GenBank/DDBJ databases">
        <authorList>
            <person name="Lee Y."/>
        </authorList>
    </citation>
    <scope>NUCLEOTIDE SEQUENCE [LARGE SCALE GENOMIC DNA]</scope>
    <source>
        <strain evidence="2 3">03SUJ4</strain>
    </source>
</reference>
<feature type="domain" description="NADP-dependent oxidoreductase" evidence="1">
    <location>
        <begin position="15"/>
        <end position="184"/>
    </location>
</feature>
<dbReference type="InterPro" id="IPR053135">
    <property type="entry name" value="AKR2_Oxidoreductase"/>
</dbReference>
<proteinExistence type="predicted"/>
<dbReference type="SUPFAM" id="SSF51430">
    <property type="entry name" value="NAD(P)-linked oxidoreductase"/>
    <property type="match status" value="1"/>
</dbReference>
<dbReference type="Gene3D" id="3.20.20.100">
    <property type="entry name" value="NADP-dependent oxidoreductase domain"/>
    <property type="match status" value="1"/>
</dbReference>
<dbReference type="Pfam" id="PF00248">
    <property type="entry name" value="Aldo_ket_red"/>
    <property type="match status" value="1"/>
</dbReference>
<comment type="caution">
    <text evidence="2">The sequence shown here is derived from an EMBL/GenBank/DDBJ whole genome shotgun (WGS) entry which is preliminary data.</text>
</comment>
<evidence type="ECO:0000259" key="1">
    <source>
        <dbReference type="Pfam" id="PF00248"/>
    </source>
</evidence>
<evidence type="ECO:0000313" key="2">
    <source>
        <dbReference type="EMBL" id="MFN2974812.1"/>
    </source>
</evidence>
<dbReference type="InterPro" id="IPR023210">
    <property type="entry name" value="NADP_OxRdtase_dom"/>
</dbReference>
<keyword evidence="3" id="KW-1185">Reference proteome</keyword>
<evidence type="ECO:0000313" key="3">
    <source>
        <dbReference type="Proteomes" id="UP001634747"/>
    </source>
</evidence>
<organism evidence="2 3">
    <name type="scientific">Terriglobus aquaticus</name>
    <dbReference type="NCBI Taxonomy" id="940139"/>
    <lineage>
        <taxon>Bacteria</taxon>
        <taxon>Pseudomonadati</taxon>
        <taxon>Acidobacteriota</taxon>
        <taxon>Terriglobia</taxon>
        <taxon>Terriglobales</taxon>
        <taxon>Acidobacteriaceae</taxon>
        <taxon>Terriglobus</taxon>
    </lineage>
</organism>
<protein>
    <submittedName>
        <fullName evidence="2">Aldo/keto reductase</fullName>
    </submittedName>
</protein>
<dbReference type="RefSeq" id="WP_263413637.1">
    <property type="nucleotide sequence ID" value="NZ_BAABBH010000001.1"/>
</dbReference>
<dbReference type="PANTHER" id="PTHR43312">
    <property type="entry name" value="D-THREO-ALDOSE 1-DEHYDROGENASE"/>
    <property type="match status" value="1"/>
</dbReference>